<keyword evidence="9 11" id="KW-0472">Membrane</keyword>
<dbReference type="InParanoid" id="A0A409XX69"/>
<dbReference type="PROSITE" id="PS50920">
    <property type="entry name" value="SOLCAR"/>
    <property type="match status" value="3"/>
</dbReference>
<dbReference type="GO" id="GO:0006351">
    <property type="term" value="P:DNA-templated transcription"/>
    <property type="evidence" value="ECO:0007669"/>
    <property type="project" value="InterPro"/>
</dbReference>
<dbReference type="Pfam" id="PF04082">
    <property type="entry name" value="Fungal_trans"/>
    <property type="match status" value="1"/>
</dbReference>
<dbReference type="PRINTS" id="PR00926">
    <property type="entry name" value="MITOCARRIER"/>
</dbReference>
<evidence type="ECO:0000256" key="11">
    <source>
        <dbReference type="PROSITE-ProRule" id="PRU00282"/>
    </source>
</evidence>
<evidence type="ECO:0000256" key="2">
    <source>
        <dbReference type="ARBA" id="ARBA00006375"/>
    </source>
</evidence>
<dbReference type="AlphaFoldDB" id="A0A409XX69"/>
<keyword evidence="4 11" id="KW-0812">Transmembrane</keyword>
<evidence type="ECO:0000256" key="5">
    <source>
        <dbReference type="ARBA" id="ARBA00022737"/>
    </source>
</evidence>
<dbReference type="PRINTS" id="PR00928">
    <property type="entry name" value="GRAVESDC"/>
</dbReference>
<dbReference type="InterPro" id="IPR002067">
    <property type="entry name" value="MCP"/>
</dbReference>
<dbReference type="STRING" id="231916.A0A409XX69"/>
<feature type="compositionally biased region" description="Polar residues" evidence="12">
    <location>
        <begin position="433"/>
        <end position="465"/>
    </location>
</feature>
<dbReference type="SUPFAM" id="SSF103506">
    <property type="entry name" value="Mitochondrial carrier"/>
    <property type="match status" value="1"/>
</dbReference>
<dbReference type="InterPro" id="IPR007219">
    <property type="entry name" value="XnlR_reg_dom"/>
</dbReference>
<feature type="transmembrane region" description="Helical" evidence="13">
    <location>
        <begin position="203"/>
        <end position="224"/>
    </location>
</feature>
<keyword evidence="3" id="KW-0813">Transport</keyword>
<evidence type="ECO:0000256" key="1">
    <source>
        <dbReference type="ARBA" id="ARBA00004448"/>
    </source>
</evidence>
<evidence type="ECO:0000256" key="8">
    <source>
        <dbReference type="ARBA" id="ARBA00023128"/>
    </source>
</evidence>
<organism evidence="15 16">
    <name type="scientific">Gymnopilus dilepis</name>
    <dbReference type="NCBI Taxonomy" id="231916"/>
    <lineage>
        <taxon>Eukaryota</taxon>
        <taxon>Fungi</taxon>
        <taxon>Dikarya</taxon>
        <taxon>Basidiomycota</taxon>
        <taxon>Agaricomycotina</taxon>
        <taxon>Agaricomycetes</taxon>
        <taxon>Agaricomycetidae</taxon>
        <taxon>Agaricales</taxon>
        <taxon>Agaricineae</taxon>
        <taxon>Hymenogastraceae</taxon>
        <taxon>Gymnopilus</taxon>
    </lineage>
</organism>
<dbReference type="SMART" id="SM00906">
    <property type="entry name" value="Fungal_trans"/>
    <property type="match status" value="1"/>
</dbReference>
<keyword evidence="8" id="KW-0496">Mitochondrion</keyword>
<comment type="caution">
    <text evidence="15">The sequence shown here is derived from an EMBL/GenBank/DDBJ whole genome shotgun (WGS) entry which is preliminary data.</text>
</comment>
<accession>A0A409XX69</accession>
<dbReference type="InterPro" id="IPR023395">
    <property type="entry name" value="MCP_dom_sf"/>
</dbReference>
<feature type="repeat" description="Solcar" evidence="11">
    <location>
        <begin position="16"/>
        <end position="107"/>
    </location>
</feature>
<dbReference type="EMBL" id="NHYE01001429">
    <property type="protein sequence ID" value="PPQ95336.1"/>
    <property type="molecule type" value="Genomic_DNA"/>
</dbReference>
<dbReference type="Gene3D" id="1.50.40.10">
    <property type="entry name" value="Mitochondrial carrier domain"/>
    <property type="match status" value="1"/>
</dbReference>
<feature type="repeat" description="Solcar" evidence="11">
    <location>
        <begin position="115"/>
        <end position="227"/>
    </location>
</feature>
<gene>
    <name evidence="15" type="ORF">CVT26_008181</name>
</gene>
<dbReference type="PANTHER" id="PTHR24089">
    <property type="entry name" value="SOLUTE CARRIER FAMILY 25"/>
    <property type="match status" value="1"/>
</dbReference>
<evidence type="ECO:0000256" key="9">
    <source>
        <dbReference type="ARBA" id="ARBA00023136"/>
    </source>
</evidence>
<keyword evidence="5" id="KW-0677">Repeat</keyword>
<dbReference type="InterPro" id="IPR018108">
    <property type="entry name" value="MCP_transmembrane"/>
</dbReference>
<evidence type="ECO:0000313" key="16">
    <source>
        <dbReference type="Proteomes" id="UP000284706"/>
    </source>
</evidence>
<evidence type="ECO:0000256" key="13">
    <source>
        <dbReference type="SAM" id="Phobius"/>
    </source>
</evidence>
<evidence type="ECO:0000256" key="12">
    <source>
        <dbReference type="SAM" id="MobiDB-lite"/>
    </source>
</evidence>
<evidence type="ECO:0000259" key="14">
    <source>
        <dbReference type="SMART" id="SM00906"/>
    </source>
</evidence>
<dbReference type="GO" id="GO:0008270">
    <property type="term" value="F:zinc ion binding"/>
    <property type="evidence" value="ECO:0007669"/>
    <property type="project" value="InterPro"/>
</dbReference>
<sequence length="1121" mass="125704">MSSNAAHAHPDTHSLSYVVRSGLAGGIAGCVAKTVVAPLDRVKILFQASNPDYQKYAGTWTGAFRAVNEIYKQQGVRGLFQGHSATLLRVFPYAAIKFMAYDQVHYILMPTREQETNLRRFLAGAISGTLSVFCTYPLEVIRVRMAFQTRSRNLADPSYRPSFLEAARYIYHEGTQPAGLPSRVSSSKSLLERYPILKFYRGFTVTVLGMIPYAGVSFLSWGFLRSVFVPPSPTGRKKATPLADLAIGAVSGAIAQTASYPFEVTRRRMQVGGITRPDRWLRWGETVRAIWQISGWRGFYVGLSIGYLKIIPMTACSPAMDNSSSEGGKVVVKEKKTRRRLRLSCVECTKRRQVGVSNLDIALTSFPADRPLAFDRNVIGSIPVLFARPAPQRPPVSAMREAGMLAEDQSQIIAELKRKVANLETELEKAREQTSSPRISLTSTGRTLSTPPSSTNGTDINSNFSPLLSDSSHRLSPVDKFHDYTLLSSSPELAPLNFPMDDSVYEATSSVAYLSMAHHGEFVGRGSLICALHSLTTRKVPRFLYAKSTDSMSEYREPCLRFSTIPFAGTTLEGLITLLPPMVVVEILTTAYFSETNWRYGIPEEWFRGARSQMWMNLHHRPSNGSQVNTNWLMLLFAVMASAPPSAYEEIRHYPGTRTSDDYFMCAMIARRLVEDEYLSVPSASLMVSAADGTVLGCLATPLLCDYLAERGRVSEAWKLAGNGIRNAEAVGMHRDPEWKLWQMMSADEKLLRRRAWWGLVITDKIYSYVLGRPQILRRDLYDVELFPVHNADGSRNLINFGLNIFVSLMDLLSEAIEKCFNAHFPNCDAFFDMDRKFLEWEERLPAEYQLHSDPRALQEYTAAELKLLACQRYIIQTWYMIGRFRIHITSTTGLGREPQSPADIRRSMEKVVAISLQIIRFQTAVYESALRPSDDYAHHFPGNCWFFQGCFSLFEASVALITTLTQLRWREKIDEANAAIDAALRTFTEVGRREAGKTRDTSIRATEVIVTIRNQQWMEGDSGPFQLPKIKDDPEIIDFSLLVNMNKTIGDTSSMANVLASGPQFMMHGLPREQHDSASLPKFAQMEDLVSGYNRENVRMGGHMDATHVGIGGLTRLGHL</sequence>
<dbReference type="GO" id="GO:0005743">
    <property type="term" value="C:mitochondrial inner membrane"/>
    <property type="evidence" value="ECO:0007669"/>
    <property type="project" value="UniProtKB-SubCell"/>
</dbReference>
<name>A0A409XX69_9AGAR</name>
<dbReference type="Pfam" id="PF00153">
    <property type="entry name" value="Mito_carr"/>
    <property type="match status" value="3"/>
</dbReference>
<evidence type="ECO:0000256" key="3">
    <source>
        <dbReference type="ARBA" id="ARBA00022448"/>
    </source>
</evidence>
<keyword evidence="6" id="KW-0999">Mitochondrion inner membrane</keyword>
<dbReference type="OrthoDB" id="3364175at2759"/>
<feature type="repeat" description="Solcar" evidence="11">
    <location>
        <begin position="239"/>
        <end position="327"/>
    </location>
</feature>
<dbReference type="CDD" id="cd12148">
    <property type="entry name" value="fungal_TF_MHR"/>
    <property type="match status" value="1"/>
</dbReference>
<feature type="domain" description="Xylanolytic transcriptional activator regulatory" evidence="14">
    <location>
        <begin position="717"/>
        <end position="794"/>
    </location>
</feature>
<evidence type="ECO:0000313" key="15">
    <source>
        <dbReference type="EMBL" id="PPQ95336.1"/>
    </source>
</evidence>
<dbReference type="Proteomes" id="UP000284706">
    <property type="component" value="Unassembled WGS sequence"/>
</dbReference>
<evidence type="ECO:0000256" key="10">
    <source>
        <dbReference type="ARBA" id="ARBA00023242"/>
    </source>
</evidence>
<comment type="subcellular location">
    <subcellularLocation>
        <location evidence="1">Mitochondrion inner membrane</location>
        <topology evidence="1">Multi-pass membrane protein</topology>
    </subcellularLocation>
</comment>
<keyword evidence="16" id="KW-1185">Reference proteome</keyword>
<reference evidence="15 16" key="1">
    <citation type="journal article" date="2018" name="Evol. Lett.">
        <title>Horizontal gene cluster transfer increased hallucinogenic mushroom diversity.</title>
        <authorList>
            <person name="Reynolds H.T."/>
            <person name="Vijayakumar V."/>
            <person name="Gluck-Thaler E."/>
            <person name="Korotkin H.B."/>
            <person name="Matheny P.B."/>
            <person name="Slot J.C."/>
        </authorList>
    </citation>
    <scope>NUCLEOTIDE SEQUENCE [LARGE SCALE GENOMIC DNA]</scope>
    <source>
        <strain evidence="15 16">SRW20</strain>
    </source>
</reference>
<keyword evidence="7 13" id="KW-1133">Transmembrane helix</keyword>
<evidence type="ECO:0000256" key="7">
    <source>
        <dbReference type="ARBA" id="ARBA00022989"/>
    </source>
</evidence>
<dbReference type="InterPro" id="IPR002167">
    <property type="entry name" value="GDC-like"/>
</dbReference>
<keyword evidence="10" id="KW-0539">Nucleus</keyword>
<evidence type="ECO:0000256" key="4">
    <source>
        <dbReference type="ARBA" id="ARBA00022692"/>
    </source>
</evidence>
<feature type="region of interest" description="Disordered" evidence="12">
    <location>
        <begin position="427"/>
        <end position="465"/>
    </location>
</feature>
<comment type="similarity">
    <text evidence="2">Belongs to the mitochondrial carrier (TC 2.A.29) family.</text>
</comment>
<evidence type="ECO:0000256" key="6">
    <source>
        <dbReference type="ARBA" id="ARBA00022792"/>
    </source>
</evidence>
<dbReference type="GO" id="GO:0003677">
    <property type="term" value="F:DNA binding"/>
    <property type="evidence" value="ECO:0007669"/>
    <property type="project" value="InterPro"/>
</dbReference>
<proteinExistence type="inferred from homology"/>
<dbReference type="GO" id="GO:0055085">
    <property type="term" value="P:transmembrane transport"/>
    <property type="evidence" value="ECO:0007669"/>
    <property type="project" value="InterPro"/>
</dbReference>
<protein>
    <recommendedName>
        <fullName evidence="14">Xylanolytic transcriptional activator regulatory domain-containing protein</fullName>
    </recommendedName>
</protein>